<dbReference type="EMBL" id="PFBD01000020">
    <property type="protein sequence ID" value="PIR86992.1"/>
    <property type="molecule type" value="Genomic_DNA"/>
</dbReference>
<keyword evidence="1" id="KW-0812">Transmembrane</keyword>
<evidence type="ECO:0000313" key="2">
    <source>
        <dbReference type="EMBL" id="PIR86992.1"/>
    </source>
</evidence>
<dbReference type="AlphaFoldDB" id="A0A2H0UKQ3"/>
<organism evidence="2 3">
    <name type="scientific">Candidatus Harrisonbacteria bacterium CG10_big_fil_rev_8_21_14_0_10_49_15</name>
    <dbReference type="NCBI Taxonomy" id="1974587"/>
    <lineage>
        <taxon>Bacteria</taxon>
        <taxon>Candidatus Harrisoniibacteriota</taxon>
    </lineage>
</organism>
<dbReference type="Proteomes" id="UP000229526">
    <property type="component" value="Unassembled WGS sequence"/>
</dbReference>
<feature type="transmembrane region" description="Helical" evidence="1">
    <location>
        <begin position="6"/>
        <end position="28"/>
    </location>
</feature>
<sequence>MSEYQIVIMVLLGYGLFALISPGLANAFTDWLRRLVNMKPFKQRSHRGVRVVGVIYILVAFGLIIGSFYL</sequence>
<name>A0A2H0UKQ3_9BACT</name>
<evidence type="ECO:0000256" key="1">
    <source>
        <dbReference type="SAM" id="Phobius"/>
    </source>
</evidence>
<evidence type="ECO:0000313" key="3">
    <source>
        <dbReference type="Proteomes" id="UP000229526"/>
    </source>
</evidence>
<protein>
    <submittedName>
        <fullName evidence="2">Uncharacterized protein</fullName>
    </submittedName>
</protein>
<reference evidence="3" key="1">
    <citation type="submission" date="2017-09" db="EMBL/GenBank/DDBJ databases">
        <title>Depth-based differentiation of microbial function through sediment-hosted aquifers and enrichment of novel symbionts in the deep terrestrial subsurface.</title>
        <authorList>
            <person name="Probst A.J."/>
            <person name="Ladd B."/>
            <person name="Jarett J.K."/>
            <person name="Geller-Mcgrath D.E."/>
            <person name="Sieber C.M.K."/>
            <person name="Emerson J.B."/>
            <person name="Anantharaman K."/>
            <person name="Thomas B.C."/>
            <person name="Malmstrom R."/>
            <person name="Stieglmeier M."/>
            <person name="Klingl A."/>
            <person name="Woyke T."/>
            <person name="Ryan C.M."/>
            <person name="Banfield J.F."/>
        </authorList>
    </citation>
    <scope>NUCLEOTIDE SEQUENCE [LARGE SCALE GENOMIC DNA]</scope>
</reference>
<comment type="caution">
    <text evidence="2">The sequence shown here is derived from an EMBL/GenBank/DDBJ whole genome shotgun (WGS) entry which is preliminary data.</text>
</comment>
<keyword evidence="1" id="KW-0472">Membrane</keyword>
<feature type="transmembrane region" description="Helical" evidence="1">
    <location>
        <begin position="49"/>
        <end position="69"/>
    </location>
</feature>
<gene>
    <name evidence="2" type="ORF">COU11_02055</name>
</gene>
<keyword evidence="1" id="KW-1133">Transmembrane helix</keyword>
<proteinExistence type="predicted"/>
<accession>A0A2H0UKQ3</accession>